<name>A0A1M6VE08_XYLRU</name>
<dbReference type="Proteomes" id="UP000184130">
    <property type="component" value="Unassembled WGS sequence"/>
</dbReference>
<proteinExistence type="predicted"/>
<dbReference type="InterPro" id="IPR011604">
    <property type="entry name" value="PDDEXK-like_dom_sf"/>
</dbReference>
<dbReference type="Gene3D" id="3.90.320.10">
    <property type="match status" value="1"/>
</dbReference>
<sequence>MKGLSKSRYTLFSQCPKALWLRIYKPEEAEVDEALQARFEKGNEVGDLAMQLFGDFKEVTTHKEDGSLDLNKMTELTRQYMDEGVENICEASFIGDGGYCAVDILHKEKGGWAIYEVKSSSFPEFEGHEAKLEKYAPDIAYQKWLMTQCGINVTGTYLVCLNSDYVREGELDIQQLFVINDLHEMVENELLKVPARVSQAMKVINNEAEPDIDLSEHCMKPYRCAFFDYCKRKHGVPTPSVFDVYGGKGRGGFTFAKKLACYQAGQITFEDLRGQSIGTIQNMQIEAALTGREHINPAGIRSFLDKLSYPLYFLDFETMQDAIPQYDGAKVYAQITFQYSLHIKAASEREKSQTCLDSSEREQTRPKVKESETAPYQHKEFLAPSDGSDPRRPLAEQLCRDIPMNVCTLAYNKMFECGRIRELAELYPDLREHLLNIADHIVDLIDPFRAGDYYVPAMGGSFSIKSVLPALFPNDPELDYHNLDERCQNGGHAMTIFPRIKDMPAAEAAACREALLRYCELDTWAMVKVWQKLKEVAE</sequence>
<evidence type="ECO:0000256" key="1">
    <source>
        <dbReference type="SAM" id="MobiDB-lite"/>
    </source>
</evidence>
<gene>
    <name evidence="3" type="ORF">SAMN05216463_11272</name>
</gene>
<accession>A0A1M6VE08</accession>
<dbReference type="RefSeq" id="WP_073208619.1">
    <property type="nucleotide sequence ID" value="NZ_FRBD01000012.1"/>
</dbReference>
<dbReference type="OrthoDB" id="9783873at2"/>
<evidence type="ECO:0000313" key="3">
    <source>
        <dbReference type="EMBL" id="SHK79689.1"/>
    </source>
</evidence>
<feature type="region of interest" description="Disordered" evidence="1">
    <location>
        <begin position="352"/>
        <end position="389"/>
    </location>
</feature>
<dbReference type="Pfam" id="PF11074">
    <property type="entry name" value="DUF2779"/>
    <property type="match status" value="1"/>
</dbReference>
<evidence type="ECO:0000313" key="4">
    <source>
        <dbReference type="Proteomes" id="UP000184130"/>
    </source>
</evidence>
<dbReference type="EMBL" id="FRBD01000012">
    <property type="protein sequence ID" value="SHK79689.1"/>
    <property type="molecule type" value="Genomic_DNA"/>
</dbReference>
<feature type="domain" description="DUF2779" evidence="2">
    <location>
        <begin position="312"/>
        <end position="463"/>
    </location>
</feature>
<dbReference type="AlphaFoldDB" id="A0A1M6VE08"/>
<dbReference type="InterPro" id="IPR021301">
    <property type="entry name" value="DUF2779"/>
</dbReference>
<organism evidence="3 4">
    <name type="scientific">Xylanibacter ruminicola</name>
    <name type="common">Prevotella ruminicola</name>
    <dbReference type="NCBI Taxonomy" id="839"/>
    <lineage>
        <taxon>Bacteria</taxon>
        <taxon>Pseudomonadati</taxon>
        <taxon>Bacteroidota</taxon>
        <taxon>Bacteroidia</taxon>
        <taxon>Bacteroidales</taxon>
        <taxon>Prevotellaceae</taxon>
        <taxon>Xylanibacter</taxon>
    </lineage>
</organism>
<evidence type="ECO:0000259" key="2">
    <source>
        <dbReference type="Pfam" id="PF11074"/>
    </source>
</evidence>
<feature type="compositionally biased region" description="Basic and acidic residues" evidence="1">
    <location>
        <begin position="352"/>
        <end position="381"/>
    </location>
</feature>
<protein>
    <recommendedName>
        <fullName evidence="2">DUF2779 domain-containing protein</fullName>
    </recommendedName>
</protein>
<reference evidence="3 4" key="1">
    <citation type="submission" date="2016-11" db="EMBL/GenBank/DDBJ databases">
        <authorList>
            <person name="Jaros S."/>
            <person name="Januszkiewicz K."/>
            <person name="Wedrychowicz H."/>
        </authorList>
    </citation>
    <scope>NUCLEOTIDE SEQUENCE [LARGE SCALE GENOMIC DNA]</scope>
    <source>
        <strain evidence="3 4">KHT3</strain>
    </source>
</reference>